<dbReference type="InterPro" id="IPR023404">
    <property type="entry name" value="rSAM_horseshoe"/>
</dbReference>
<keyword evidence="4" id="KW-0408">Iron</keyword>
<dbReference type="PANTHER" id="PTHR43409:SF16">
    <property type="entry name" value="SLR0320 PROTEIN"/>
    <property type="match status" value="1"/>
</dbReference>
<dbReference type="Gene3D" id="3.40.50.280">
    <property type="entry name" value="Cobalamin-binding domain"/>
    <property type="match status" value="1"/>
</dbReference>
<comment type="caution">
    <text evidence="8">The sequence shown here is derived from an EMBL/GenBank/DDBJ whole genome shotgun (WGS) entry which is preliminary data.</text>
</comment>
<dbReference type="GO" id="GO:0005829">
    <property type="term" value="C:cytosol"/>
    <property type="evidence" value="ECO:0007669"/>
    <property type="project" value="TreeGrafter"/>
</dbReference>
<dbReference type="InterPro" id="IPR036724">
    <property type="entry name" value="Cobalamin-bd_sf"/>
</dbReference>
<dbReference type="CDD" id="cd02068">
    <property type="entry name" value="radical_SAM_B12_BD"/>
    <property type="match status" value="1"/>
</dbReference>
<keyword evidence="3" id="KW-0479">Metal-binding</keyword>
<dbReference type="InterPro" id="IPR058240">
    <property type="entry name" value="rSAM_sf"/>
</dbReference>
<evidence type="ECO:0000256" key="5">
    <source>
        <dbReference type="ARBA" id="ARBA00023014"/>
    </source>
</evidence>
<dbReference type="PROSITE" id="PS51918">
    <property type="entry name" value="RADICAL_SAM"/>
    <property type="match status" value="1"/>
</dbReference>
<dbReference type="EMBL" id="LJCO01000072">
    <property type="protein sequence ID" value="KPV42642.1"/>
    <property type="molecule type" value="Genomic_DNA"/>
</dbReference>
<comment type="cofactor">
    <cofactor evidence="1">
        <name>[4Fe-4S] cluster</name>
        <dbReference type="ChEBI" id="CHEBI:49883"/>
    </cofactor>
</comment>
<dbReference type="OrthoDB" id="9801424at2"/>
<dbReference type="GO" id="GO:0031419">
    <property type="term" value="F:cobalamin binding"/>
    <property type="evidence" value="ECO:0007669"/>
    <property type="project" value="InterPro"/>
</dbReference>
<dbReference type="InterPro" id="IPR051198">
    <property type="entry name" value="BchE-like"/>
</dbReference>
<dbReference type="SFLD" id="SFLDS00029">
    <property type="entry name" value="Radical_SAM"/>
    <property type="match status" value="1"/>
</dbReference>
<evidence type="ECO:0000259" key="7">
    <source>
        <dbReference type="PROSITE" id="PS51918"/>
    </source>
</evidence>
<dbReference type="RefSeq" id="WP_054970339.1">
    <property type="nucleotide sequence ID" value="NZ_LJCO01000072.1"/>
</dbReference>
<evidence type="ECO:0000256" key="4">
    <source>
        <dbReference type="ARBA" id="ARBA00023004"/>
    </source>
</evidence>
<dbReference type="GO" id="GO:0051539">
    <property type="term" value="F:4 iron, 4 sulfur cluster binding"/>
    <property type="evidence" value="ECO:0007669"/>
    <property type="project" value="UniProtKB-KW"/>
</dbReference>
<keyword evidence="9" id="KW-1185">Reference proteome</keyword>
<evidence type="ECO:0000313" key="9">
    <source>
        <dbReference type="Proteomes" id="UP000050482"/>
    </source>
</evidence>
<feature type="domain" description="Radical SAM core" evidence="7">
    <location>
        <begin position="173"/>
        <end position="403"/>
    </location>
</feature>
<dbReference type="CDD" id="cd01335">
    <property type="entry name" value="Radical_SAM"/>
    <property type="match status" value="1"/>
</dbReference>
<dbReference type="Proteomes" id="UP000050482">
    <property type="component" value="Unassembled WGS sequence"/>
</dbReference>
<accession>A0A0P9CHX8</accession>
<gene>
    <name evidence="8" type="ORF">AN477_16880</name>
</gene>
<dbReference type="GO" id="GO:0003824">
    <property type="term" value="F:catalytic activity"/>
    <property type="evidence" value="ECO:0007669"/>
    <property type="project" value="InterPro"/>
</dbReference>
<sequence>MKVVLTTLNAKYIHTALALRYLKEYVKADFPDIEICEYTIKDVPSRIVADLYTRQPAVVGFSIYIWNVEETIPLIQMLKKVLPSTKIVLGGPEVSYDTKHWMERIPEADCIVQGEGELPFRAVLHAIESGTSFTAIPGIACRDGNRIVINKTEDKVDLNTVPSPYGVDEDLSLLRDRVVYYETSRGCPFSCQFCLSSIESGVRYFPIERVKSDLIRLMEAGVRTIKFVDRTFNLKRDYAVELFQFLIDHRKETVFQFEITGDILHPQTVEYLTTHVPTGLFRFEIGVQSTNDITNSLVKRRQNFERLKSNILRLKEAGNIVLHLDLIAGLPEEDYASFQKTFDDVFAFQPDELQLGFLKMLRGTGLRLAADSFGYIYMDHAPYEIFSNRVLSYDDVLRIKQVEDVLEKYWNEDKLKHTTRFLTTQVYESPFEFFQVFGTYWEENGWSRIGHQLEDLFIRLDGFLKTTLRTQGSYETARSYMICDFLMQHRIRPHKVWWDRDLHRKDRAQALSEVYLHPERFGEAYQNLNLTKEILEKHTVIERIPVLVDLDNPSRKPELVPGWVLCYYPPGLPKGEKPYLFTAPAQSLA</sequence>
<dbReference type="PANTHER" id="PTHR43409">
    <property type="entry name" value="ANAEROBIC MAGNESIUM-PROTOPORPHYRIN IX MONOMETHYL ESTER CYCLASE-RELATED"/>
    <property type="match status" value="1"/>
</dbReference>
<dbReference type="Pfam" id="PF13311">
    <property type="entry name" value="DUF4080"/>
    <property type="match status" value="1"/>
</dbReference>
<dbReference type="InterPro" id="IPR006158">
    <property type="entry name" value="Cobalamin-bd"/>
</dbReference>
<dbReference type="Pfam" id="PF04055">
    <property type="entry name" value="Radical_SAM"/>
    <property type="match status" value="1"/>
</dbReference>
<dbReference type="SUPFAM" id="SSF52242">
    <property type="entry name" value="Cobalamin (vitamin B12)-binding domain"/>
    <property type="match status" value="1"/>
</dbReference>
<dbReference type="Pfam" id="PF02310">
    <property type="entry name" value="B12-binding"/>
    <property type="match status" value="1"/>
</dbReference>
<organism evidence="8 9">
    <name type="scientific">Alicyclobacillus ferrooxydans</name>
    <dbReference type="NCBI Taxonomy" id="471514"/>
    <lineage>
        <taxon>Bacteria</taxon>
        <taxon>Bacillati</taxon>
        <taxon>Bacillota</taxon>
        <taxon>Bacilli</taxon>
        <taxon>Bacillales</taxon>
        <taxon>Alicyclobacillaceae</taxon>
        <taxon>Alicyclobacillus</taxon>
    </lineage>
</organism>
<dbReference type="PROSITE" id="PS51332">
    <property type="entry name" value="B12_BINDING"/>
    <property type="match status" value="1"/>
</dbReference>
<dbReference type="PATRIC" id="fig|471514.4.peg.1235"/>
<evidence type="ECO:0000313" key="8">
    <source>
        <dbReference type="EMBL" id="KPV42642.1"/>
    </source>
</evidence>
<keyword evidence="2" id="KW-0949">S-adenosyl-L-methionine</keyword>
<dbReference type="GO" id="GO:0046872">
    <property type="term" value="F:metal ion binding"/>
    <property type="evidence" value="ECO:0007669"/>
    <property type="project" value="UniProtKB-KW"/>
</dbReference>
<feature type="domain" description="B12-binding" evidence="6">
    <location>
        <begin position="1"/>
        <end position="134"/>
    </location>
</feature>
<dbReference type="InterPro" id="IPR034466">
    <property type="entry name" value="Methyltransferase_Class_B"/>
</dbReference>
<protein>
    <submittedName>
        <fullName evidence="8">Fe-S oxidoreductase</fullName>
    </submittedName>
</protein>
<evidence type="ECO:0000256" key="3">
    <source>
        <dbReference type="ARBA" id="ARBA00022723"/>
    </source>
</evidence>
<dbReference type="SFLD" id="SFLDG01123">
    <property type="entry name" value="methyltransferase_(Class_B)"/>
    <property type="match status" value="1"/>
</dbReference>
<dbReference type="AlphaFoldDB" id="A0A0P9CHX8"/>
<reference evidence="8 9" key="1">
    <citation type="submission" date="2015-09" db="EMBL/GenBank/DDBJ databases">
        <title>Draft genome sequence of Alicyclobacillus ferrooxydans DSM 22381.</title>
        <authorList>
            <person name="Hemp J."/>
        </authorList>
    </citation>
    <scope>NUCLEOTIDE SEQUENCE [LARGE SCALE GENOMIC DNA]</scope>
    <source>
        <strain evidence="8 9">TC-34</strain>
    </source>
</reference>
<dbReference type="SFLD" id="SFLDG01082">
    <property type="entry name" value="B12-binding_domain_containing"/>
    <property type="match status" value="1"/>
</dbReference>
<evidence type="ECO:0000259" key="6">
    <source>
        <dbReference type="PROSITE" id="PS51332"/>
    </source>
</evidence>
<dbReference type="SUPFAM" id="SSF102114">
    <property type="entry name" value="Radical SAM enzymes"/>
    <property type="match status" value="1"/>
</dbReference>
<keyword evidence="5" id="KW-0411">Iron-sulfur</keyword>
<dbReference type="InterPro" id="IPR025288">
    <property type="entry name" value="DUF4080"/>
</dbReference>
<evidence type="ECO:0000256" key="2">
    <source>
        <dbReference type="ARBA" id="ARBA00022691"/>
    </source>
</evidence>
<dbReference type="InterPro" id="IPR006638">
    <property type="entry name" value="Elp3/MiaA/NifB-like_rSAM"/>
</dbReference>
<proteinExistence type="predicted"/>
<name>A0A0P9CHX8_9BACL</name>
<evidence type="ECO:0000256" key="1">
    <source>
        <dbReference type="ARBA" id="ARBA00001966"/>
    </source>
</evidence>
<dbReference type="InterPro" id="IPR007197">
    <property type="entry name" value="rSAM"/>
</dbReference>
<dbReference type="SMART" id="SM00729">
    <property type="entry name" value="Elp3"/>
    <property type="match status" value="1"/>
</dbReference>
<dbReference type="STRING" id="471514.AN477_16880"/>
<dbReference type="Gene3D" id="3.80.30.20">
    <property type="entry name" value="tm_1862 like domain"/>
    <property type="match status" value="1"/>
</dbReference>